<dbReference type="Gene3D" id="3.40.109.10">
    <property type="entry name" value="NADH Oxidase"/>
    <property type="match status" value="1"/>
</dbReference>
<sequence length="225" mass="25502">MSKEAIKKQVLDAFDHRVAVRVYNDQEISREDMEYILDTAWLSPSSIGLEAWRFVVLDRKQIAKLRDELKAVAWGAQNQLDTASHFVLLLAEKNARYDSESVKDSLVRRGLGEGDALNSRLATYESFQKNDMTLADNPRALFDWTAKQTYIALGNMMTSASMIGIDSCPIEGFNYEKVNAILAKAGIINPEKEGIASMVSFGYRLKEPKHPRSRKPRKEVITWID</sequence>
<evidence type="ECO:0000256" key="2">
    <source>
        <dbReference type="ARBA" id="ARBA00007118"/>
    </source>
</evidence>
<dbReference type="InterPro" id="IPR029479">
    <property type="entry name" value="Nitroreductase"/>
</dbReference>
<dbReference type="RefSeq" id="WP_074481399.1">
    <property type="nucleotide sequence ID" value="NZ_FNJK01000001.1"/>
</dbReference>
<evidence type="ECO:0000256" key="6">
    <source>
        <dbReference type="ARBA" id="ARBA00023002"/>
    </source>
</evidence>
<dbReference type="CDD" id="cd02149">
    <property type="entry name" value="NfsB-like"/>
    <property type="match status" value="1"/>
</dbReference>
<dbReference type="OrthoDB" id="9809288at2"/>
<dbReference type="PANTHER" id="PTHR23026:SF125">
    <property type="entry name" value="OXYGEN-INSENSITIVE NAD(P)H NITROREDUCTASE"/>
    <property type="match status" value="1"/>
</dbReference>
<dbReference type="GO" id="GO:0005829">
    <property type="term" value="C:cytosol"/>
    <property type="evidence" value="ECO:0007669"/>
    <property type="project" value="TreeGrafter"/>
</dbReference>
<dbReference type="EMBL" id="FNJK01000001">
    <property type="protein sequence ID" value="SDO45362.1"/>
    <property type="molecule type" value="Genomic_DNA"/>
</dbReference>
<evidence type="ECO:0000256" key="5">
    <source>
        <dbReference type="ARBA" id="ARBA00022857"/>
    </source>
</evidence>
<evidence type="ECO:0000256" key="4">
    <source>
        <dbReference type="ARBA" id="ARBA00022643"/>
    </source>
</evidence>
<evidence type="ECO:0000256" key="7">
    <source>
        <dbReference type="ARBA" id="ARBA00023027"/>
    </source>
</evidence>
<dbReference type="Pfam" id="PF00881">
    <property type="entry name" value="Nitroreductase"/>
    <property type="match status" value="1"/>
</dbReference>
<evidence type="ECO:0000256" key="1">
    <source>
        <dbReference type="ARBA" id="ARBA00001917"/>
    </source>
</evidence>
<reference evidence="9 10" key="1">
    <citation type="submission" date="2016-10" db="EMBL/GenBank/DDBJ databases">
        <authorList>
            <person name="de Groot N.N."/>
        </authorList>
    </citation>
    <scope>NUCLEOTIDE SEQUENCE [LARGE SCALE GENOMIC DNA]</scope>
    <source>
        <strain evidence="9 10">Sb04</strain>
    </source>
</reference>
<dbReference type="GO" id="GO:0046256">
    <property type="term" value="P:2,4,6-trinitrotoluene catabolic process"/>
    <property type="evidence" value="ECO:0007669"/>
    <property type="project" value="TreeGrafter"/>
</dbReference>
<evidence type="ECO:0000256" key="3">
    <source>
        <dbReference type="ARBA" id="ARBA00022630"/>
    </source>
</evidence>
<keyword evidence="4" id="KW-0288">FMN</keyword>
<dbReference type="PANTHER" id="PTHR23026">
    <property type="entry name" value="NADPH NITROREDUCTASE"/>
    <property type="match status" value="1"/>
</dbReference>
<dbReference type="InterPro" id="IPR033878">
    <property type="entry name" value="NfsB-like"/>
</dbReference>
<protein>
    <recommendedName>
        <fullName evidence="8">Nitroreductase domain-containing protein</fullName>
    </recommendedName>
</protein>
<dbReference type="InterPro" id="IPR050627">
    <property type="entry name" value="Nitroreductase/BluB"/>
</dbReference>
<evidence type="ECO:0000259" key="8">
    <source>
        <dbReference type="Pfam" id="PF00881"/>
    </source>
</evidence>
<keyword evidence="6" id="KW-0560">Oxidoreductase</keyword>
<gene>
    <name evidence="9" type="ORF">SAMN05216347_10194</name>
</gene>
<dbReference type="InterPro" id="IPR000415">
    <property type="entry name" value="Nitroreductase-like"/>
</dbReference>
<dbReference type="AlphaFoldDB" id="A0A1H0JPC1"/>
<keyword evidence="3" id="KW-0285">Flavoprotein</keyword>
<dbReference type="SUPFAM" id="SSF55469">
    <property type="entry name" value="FMN-dependent nitroreductase-like"/>
    <property type="match status" value="1"/>
</dbReference>
<proteinExistence type="inferred from homology"/>
<evidence type="ECO:0000313" key="10">
    <source>
        <dbReference type="Proteomes" id="UP000183816"/>
    </source>
</evidence>
<dbReference type="Proteomes" id="UP000183816">
    <property type="component" value="Unassembled WGS sequence"/>
</dbReference>
<evidence type="ECO:0000313" key="9">
    <source>
        <dbReference type="EMBL" id="SDO45362.1"/>
    </source>
</evidence>
<keyword evidence="7" id="KW-0520">NAD</keyword>
<feature type="domain" description="Nitroreductase" evidence="8">
    <location>
        <begin position="16"/>
        <end position="203"/>
    </location>
</feature>
<comment type="similarity">
    <text evidence="2">Belongs to the nitroreductase family.</text>
</comment>
<comment type="cofactor">
    <cofactor evidence="1">
        <name>FMN</name>
        <dbReference type="ChEBI" id="CHEBI:58210"/>
    </cofactor>
</comment>
<dbReference type="GO" id="GO:0046857">
    <property type="term" value="F:oxidoreductase activity, acting on other nitrogenous compounds as donors, with NAD or NADP as acceptor"/>
    <property type="evidence" value="ECO:0007669"/>
    <property type="project" value="TreeGrafter"/>
</dbReference>
<keyword evidence="5" id="KW-0521">NADP</keyword>
<accession>A0A1H0JPC1</accession>
<organism evidence="9 10">
    <name type="scientific">Streptococcus equinus</name>
    <name type="common">Streptococcus bovis</name>
    <dbReference type="NCBI Taxonomy" id="1335"/>
    <lineage>
        <taxon>Bacteria</taxon>
        <taxon>Bacillati</taxon>
        <taxon>Bacillota</taxon>
        <taxon>Bacilli</taxon>
        <taxon>Lactobacillales</taxon>
        <taxon>Streptococcaceae</taxon>
        <taxon>Streptococcus</taxon>
    </lineage>
</organism>
<name>A0A1H0JPC1_STREI</name>